<dbReference type="Proteomes" id="UP001470230">
    <property type="component" value="Unassembled WGS sequence"/>
</dbReference>
<accession>A0ABR2L4C3</accession>
<dbReference type="EMBL" id="JAPFFF010000001">
    <property type="protein sequence ID" value="KAK8898211.1"/>
    <property type="molecule type" value="Genomic_DNA"/>
</dbReference>
<sequence length="440" mass="52207">MNYSINYVNIKDFPFGKYENDFNFIVNGKKYPTSRFVADILSPIIRKNHYNDVSNNEFIVDIQNNESPDYFSDFLRLATFQDIKLDSKRLDLYSEYFLQLGNINEYFYIENIRSNEANEKLSVQFIQKVSKIKMTQEFDIKNEVIQKHIKNISEHFSEIDKKELKKLSIEILSEIIQNENLKIRDEDELLDFLIEIYQEDRKYYPLFEYIVFLNASEESLNKFVNSFEIDDLNGQIWYSICARLLPSFFTEKVRSSENYSEQKNVKNFTYEQGKEFNGIMQYLTSETGGNIHDNGTIEISSNSISLSSHPKNLVDYQNENFYDPCDSNSKNSFVLFDFKDKLVQLTGYSIKSHTCRFLKSWSLSVSNDGETWEEVDRHENDSILNKAKKVANFQISTKKDKYYRFIRLLETGYCWYCEERYDGMFENMEFFGKLQQPPTQ</sequence>
<gene>
    <name evidence="1" type="ORF">M9Y10_000487</name>
</gene>
<dbReference type="InterPro" id="IPR008979">
    <property type="entry name" value="Galactose-bd-like_sf"/>
</dbReference>
<keyword evidence="2" id="KW-1185">Reference proteome</keyword>
<name>A0ABR2L4C3_9EUKA</name>
<dbReference type="Gene3D" id="2.60.120.260">
    <property type="entry name" value="Galactose-binding domain-like"/>
    <property type="match status" value="1"/>
</dbReference>
<evidence type="ECO:0000313" key="2">
    <source>
        <dbReference type="Proteomes" id="UP001470230"/>
    </source>
</evidence>
<protein>
    <recommendedName>
        <fullName evidence="3">F5/8 type C domain-containing protein</fullName>
    </recommendedName>
</protein>
<proteinExistence type="predicted"/>
<dbReference type="SUPFAM" id="SSF49785">
    <property type="entry name" value="Galactose-binding domain-like"/>
    <property type="match status" value="1"/>
</dbReference>
<comment type="caution">
    <text evidence="1">The sequence shown here is derived from an EMBL/GenBank/DDBJ whole genome shotgun (WGS) entry which is preliminary data.</text>
</comment>
<evidence type="ECO:0008006" key="3">
    <source>
        <dbReference type="Google" id="ProtNLM"/>
    </source>
</evidence>
<evidence type="ECO:0000313" key="1">
    <source>
        <dbReference type="EMBL" id="KAK8898211.1"/>
    </source>
</evidence>
<organism evidence="1 2">
    <name type="scientific">Tritrichomonas musculus</name>
    <dbReference type="NCBI Taxonomy" id="1915356"/>
    <lineage>
        <taxon>Eukaryota</taxon>
        <taxon>Metamonada</taxon>
        <taxon>Parabasalia</taxon>
        <taxon>Tritrichomonadida</taxon>
        <taxon>Tritrichomonadidae</taxon>
        <taxon>Tritrichomonas</taxon>
    </lineage>
</organism>
<reference evidence="1 2" key="1">
    <citation type="submission" date="2024-04" db="EMBL/GenBank/DDBJ databases">
        <title>Tritrichomonas musculus Genome.</title>
        <authorList>
            <person name="Alves-Ferreira E."/>
            <person name="Grigg M."/>
            <person name="Lorenzi H."/>
            <person name="Galac M."/>
        </authorList>
    </citation>
    <scope>NUCLEOTIDE SEQUENCE [LARGE SCALE GENOMIC DNA]</scope>
    <source>
        <strain evidence="1 2">EAF2021</strain>
    </source>
</reference>